<dbReference type="Pfam" id="PF05346">
    <property type="entry name" value="DUF747"/>
    <property type="match status" value="1"/>
</dbReference>
<protein>
    <submittedName>
        <fullName evidence="7">Protein pollen defective in guidance 1</fullName>
    </submittedName>
</protein>
<accession>A0A438DGN9</accession>
<evidence type="ECO:0000313" key="8">
    <source>
        <dbReference type="Proteomes" id="UP000288805"/>
    </source>
</evidence>
<keyword evidence="3" id="KW-0812">Transmembrane</keyword>
<comment type="caution">
    <text evidence="7">The sequence shown here is derived from an EMBL/GenBank/DDBJ whole genome shotgun (WGS) entry which is preliminary data.</text>
</comment>
<dbReference type="AlphaFoldDB" id="A0A438DGN9"/>
<keyword evidence="5" id="KW-0472">Membrane</keyword>
<dbReference type="InterPro" id="IPR008010">
    <property type="entry name" value="Tatp1"/>
</dbReference>
<evidence type="ECO:0000256" key="3">
    <source>
        <dbReference type="ARBA" id="ARBA00022692"/>
    </source>
</evidence>
<feature type="region of interest" description="Disordered" evidence="6">
    <location>
        <begin position="22"/>
        <end position="71"/>
    </location>
</feature>
<gene>
    <name evidence="7" type="primary">POD1_3</name>
    <name evidence="7" type="ORF">CK203_079355</name>
</gene>
<comment type="similarity">
    <text evidence="2">Belongs to the TAPT1 family.</text>
</comment>
<keyword evidence="4" id="KW-1133">Transmembrane helix</keyword>
<evidence type="ECO:0000256" key="5">
    <source>
        <dbReference type="ARBA" id="ARBA00023136"/>
    </source>
</evidence>
<proteinExistence type="inferred from homology"/>
<evidence type="ECO:0000256" key="1">
    <source>
        <dbReference type="ARBA" id="ARBA00004141"/>
    </source>
</evidence>
<dbReference type="EMBL" id="QGNW01001635">
    <property type="protein sequence ID" value="RVW34608.1"/>
    <property type="molecule type" value="Genomic_DNA"/>
</dbReference>
<evidence type="ECO:0000256" key="2">
    <source>
        <dbReference type="ARBA" id="ARBA00008803"/>
    </source>
</evidence>
<reference evidence="7 8" key="1">
    <citation type="journal article" date="2018" name="PLoS Genet.">
        <title>Population sequencing reveals clonal diversity and ancestral inbreeding in the grapevine cultivar Chardonnay.</title>
        <authorList>
            <person name="Roach M.J."/>
            <person name="Johnson D.L."/>
            <person name="Bohlmann J."/>
            <person name="van Vuuren H.J."/>
            <person name="Jones S.J."/>
            <person name="Pretorius I.S."/>
            <person name="Schmidt S.A."/>
            <person name="Borneman A.R."/>
        </authorList>
    </citation>
    <scope>NUCLEOTIDE SEQUENCE [LARGE SCALE GENOMIC DNA]</scope>
    <source>
        <strain evidence="8">cv. Chardonnay</strain>
        <tissue evidence="7">Leaf</tissue>
    </source>
</reference>
<comment type="subcellular location">
    <subcellularLocation>
        <location evidence="1">Membrane</location>
        <topology evidence="1">Multi-pass membrane protein</topology>
    </subcellularLocation>
</comment>
<feature type="compositionally biased region" description="Basic residues" evidence="6">
    <location>
        <begin position="50"/>
        <end position="65"/>
    </location>
</feature>
<evidence type="ECO:0000313" key="7">
    <source>
        <dbReference type="EMBL" id="RVW34608.1"/>
    </source>
</evidence>
<sequence>MDLRRGGRKLSFEILSASNSIEDEETLSYRSNSDPIHEDAGVSPSESRTNRRKRKNKGSKKKKKTITCPIDEDPVTDKGIDSVFDDRARVVFENGSCPNGFDVNYQNYSMQSVVTVLEDSVRTVLQVPESEFQNLRGDGHLVAELRQRSVNGSGGGEEVAGSQVDVNVAEESGIEVSSSGKQRGEPNGGIVKQLDSAESLDWKRFMVEDPTCSNLSIGSVGNDEYAPSNPVYSSSLEKSPLKYFMEEMYSGNSLQSTTTLGNEKERERVYDTIFRLPWRCELLIDVGFFVCLDSFLSLLTIMPTRILMALWRLLNARLVIFLQNSKQSDILFLLYIEDRHMNVIQMGIGCSTWMLQQFKRPSAAELSDFGCFVVMACGVALLSQTDISLIYHMIRGQGTVKLYVVYNVLEVRN</sequence>
<evidence type="ECO:0000256" key="6">
    <source>
        <dbReference type="SAM" id="MobiDB-lite"/>
    </source>
</evidence>
<dbReference type="PANTHER" id="PTHR13317:SF4">
    <property type="entry name" value="TRANSMEMBRANE ANTERIOR POSTERIOR TRANSFORMATION PROTEIN 1 HOMOLOG"/>
    <property type="match status" value="1"/>
</dbReference>
<organism evidence="7 8">
    <name type="scientific">Vitis vinifera</name>
    <name type="common">Grape</name>
    <dbReference type="NCBI Taxonomy" id="29760"/>
    <lineage>
        <taxon>Eukaryota</taxon>
        <taxon>Viridiplantae</taxon>
        <taxon>Streptophyta</taxon>
        <taxon>Embryophyta</taxon>
        <taxon>Tracheophyta</taxon>
        <taxon>Spermatophyta</taxon>
        <taxon>Magnoliopsida</taxon>
        <taxon>eudicotyledons</taxon>
        <taxon>Gunneridae</taxon>
        <taxon>Pentapetalae</taxon>
        <taxon>rosids</taxon>
        <taxon>Vitales</taxon>
        <taxon>Vitaceae</taxon>
        <taxon>Viteae</taxon>
        <taxon>Vitis</taxon>
    </lineage>
</organism>
<name>A0A438DGN9_VITVI</name>
<evidence type="ECO:0000256" key="4">
    <source>
        <dbReference type="ARBA" id="ARBA00022989"/>
    </source>
</evidence>
<dbReference type="Proteomes" id="UP000288805">
    <property type="component" value="Unassembled WGS sequence"/>
</dbReference>
<dbReference type="GO" id="GO:0016020">
    <property type="term" value="C:membrane"/>
    <property type="evidence" value="ECO:0007669"/>
    <property type="project" value="UniProtKB-SubCell"/>
</dbReference>
<dbReference type="PANTHER" id="PTHR13317">
    <property type="entry name" value="TRANSMEMBRANE ANTERIOR POSTERIOR TRANSFORMATION PROTEIN 1 HOMOLOG"/>
    <property type="match status" value="1"/>
</dbReference>